<evidence type="ECO:0000313" key="3">
    <source>
        <dbReference type="RefSeq" id="XP_022296213.1"/>
    </source>
</evidence>
<gene>
    <name evidence="3" type="primary">LOC111105986</name>
</gene>
<dbReference type="InterPro" id="IPR001073">
    <property type="entry name" value="C1q_dom"/>
</dbReference>
<dbReference type="GeneID" id="111105986"/>
<dbReference type="SUPFAM" id="SSF49842">
    <property type="entry name" value="TNF-like"/>
    <property type="match status" value="1"/>
</dbReference>
<dbReference type="Pfam" id="PF00386">
    <property type="entry name" value="C1q"/>
    <property type="match status" value="1"/>
</dbReference>
<dbReference type="RefSeq" id="XP_022296213.1">
    <property type="nucleotide sequence ID" value="XM_022440505.1"/>
</dbReference>
<dbReference type="AlphaFoldDB" id="A0A8B8AZL8"/>
<dbReference type="Gene3D" id="2.60.120.40">
    <property type="match status" value="1"/>
</dbReference>
<evidence type="ECO:0000313" key="2">
    <source>
        <dbReference type="Proteomes" id="UP000694844"/>
    </source>
</evidence>
<feature type="domain" description="C1q" evidence="1">
    <location>
        <begin position="21"/>
        <end position="76"/>
    </location>
</feature>
<dbReference type="KEGG" id="cvn:111105986"/>
<protein>
    <submittedName>
        <fullName evidence="3">Heavy metal-binding protein HIP-like</fullName>
    </submittedName>
</protein>
<dbReference type="PROSITE" id="PS50871">
    <property type="entry name" value="C1Q"/>
    <property type="match status" value="1"/>
</dbReference>
<dbReference type="OrthoDB" id="6086060at2759"/>
<reference evidence="3" key="1">
    <citation type="submission" date="2025-08" db="UniProtKB">
        <authorList>
            <consortium name="RefSeq"/>
        </authorList>
    </citation>
    <scope>IDENTIFICATION</scope>
    <source>
        <tissue evidence="3">Whole sample</tissue>
    </source>
</reference>
<name>A0A8B8AZL8_CRAVI</name>
<organism evidence="2 3">
    <name type="scientific">Crassostrea virginica</name>
    <name type="common">Eastern oyster</name>
    <dbReference type="NCBI Taxonomy" id="6565"/>
    <lineage>
        <taxon>Eukaryota</taxon>
        <taxon>Metazoa</taxon>
        <taxon>Spiralia</taxon>
        <taxon>Lophotrochozoa</taxon>
        <taxon>Mollusca</taxon>
        <taxon>Bivalvia</taxon>
        <taxon>Autobranchia</taxon>
        <taxon>Pteriomorphia</taxon>
        <taxon>Ostreida</taxon>
        <taxon>Ostreoidea</taxon>
        <taxon>Ostreidae</taxon>
        <taxon>Crassostrea</taxon>
    </lineage>
</organism>
<proteinExistence type="predicted"/>
<dbReference type="Proteomes" id="UP000694844">
    <property type="component" value="Chromosome 8"/>
</dbReference>
<accession>A0A8B8AZL8</accession>
<evidence type="ECO:0000259" key="1">
    <source>
        <dbReference type="PROSITE" id="PS50871"/>
    </source>
</evidence>
<keyword evidence="2" id="KW-1185">Reference proteome</keyword>
<dbReference type="InterPro" id="IPR008983">
    <property type="entry name" value="Tumour_necrosis_fac-like_dom"/>
</dbReference>
<sequence>MRIGEQSKIRRIVPPTYPPTNQEEPIAFYAYMSAPMSNIGGHHTLIFDVIKTNSGHGLHPNAGVFTAPKSGIYVFT</sequence>